<dbReference type="Proteomes" id="UP000315496">
    <property type="component" value="Chromosome 3"/>
</dbReference>
<dbReference type="AlphaFoldDB" id="A0A4Z1SQA8"/>
<gene>
    <name evidence="2" type="ORF">GMRT_13491</name>
</gene>
<accession>A0A4Z1SQA8</accession>
<dbReference type="OrthoDB" id="10254519at2759"/>
<feature type="transmembrane region" description="Helical" evidence="1">
    <location>
        <begin position="365"/>
        <end position="382"/>
    </location>
</feature>
<sequence>MIARSLGHRASTFPYLCGLWLDSSRLIIGGGGGAERSGRENRLEVLTKNGECLSSTRLEDDPAIYLAKGSRYPHGVVVVGIRTISLYSLVDEDKLQLVTRLHEFVEERILVAYATADYLVCTTAEEADGKQIYRLYLWFFEGKKLVDVHSVVLRIPSPPLFLNPMQMEKYTHFHIVGRDGSVCIYRPPFMPDILSNLILMEDGETYMAPRIDQPESGFLPFVTGPISIESTSRGRESLRALYPLQYTDEHPLKGHYVGYLANARKASICLLDECGEIVKTRPLKRACGVATYDPEHHVLYVLLANGQLLGFAADTLKPTLSFIGKEDSLLLEIVLNEEGTQYALLSPAGVEVCSVRPKNTANRQALLLILLLLFIIALGLAYRRAEHAGRDPLATYPGLRKLRDRLPRLKDQGCARCHRKG</sequence>
<comment type="caution">
    <text evidence="2">The sequence shown here is derived from an EMBL/GenBank/DDBJ whole genome shotgun (WGS) entry which is preliminary data.</text>
</comment>
<dbReference type="EMBL" id="VDLU01000003">
    <property type="protein sequence ID" value="TNJ27996.1"/>
    <property type="molecule type" value="Genomic_DNA"/>
</dbReference>
<organism evidence="2 3">
    <name type="scientific">Giardia muris</name>
    <dbReference type="NCBI Taxonomy" id="5742"/>
    <lineage>
        <taxon>Eukaryota</taxon>
        <taxon>Metamonada</taxon>
        <taxon>Diplomonadida</taxon>
        <taxon>Hexamitidae</taxon>
        <taxon>Giardiinae</taxon>
        <taxon>Giardia</taxon>
    </lineage>
</organism>
<evidence type="ECO:0000256" key="1">
    <source>
        <dbReference type="SAM" id="Phobius"/>
    </source>
</evidence>
<name>A0A4Z1SQA8_GIAMU</name>
<dbReference type="VEuPathDB" id="GiardiaDB:GMRT_13491"/>
<evidence type="ECO:0000313" key="2">
    <source>
        <dbReference type="EMBL" id="TNJ27996.1"/>
    </source>
</evidence>
<keyword evidence="1" id="KW-1133">Transmembrane helix</keyword>
<protein>
    <submittedName>
        <fullName evidence="2">Uncharacterized protein</fullName>
    </submittedName>
</protein>
<evidence type="ECO:0000313" key="3">
    <source>
        <dbReference type="Proteomes" id="UP000315496"/>
    </source>
</evidence>
<keyword evidence="3" id="KW-1185">Reference proteome</keyword>
<proteinExistence type="predicted"/>
<reference evidence="2 3" key="1">
    <citation type="submission" date="2019-05" db="EMBL/GenBank/DDBJ databases">
        <title>The compact genome of Giardia muris reveals important steps in the evolution of intestinal protozoan parasites.</title>
        <authorList>
            <person name="Xu F."/>
            <person name="Jimenez-Gonzalez A."/>
            <person name="Einarsson E."/>
            <person name="Astvaldsson A."/>
            <person name="Peirasmaki D."/>
            <person name="Eckmann L."/>
            <person name="Andersson J.O."/>
            <person name="Svard S.G."/>
            <person name="Jerlstrom-Hultqvist J."/>
        </authorList>
    </citation>
    <scope>NUCLEOTIDE SEQUENCE [LARGE SCALE GENOMIC DNA]</scope>
    <source>
        <strain evidence="2 3">Roberts-Thomson</strain>
    </source>
</reference>
<dbReference type="Gene3D" id="2.130.10.10">
    <property type="entry name" value="YVTN repeat-like/Quinoprotein amine dehydrogenase"/>
    <property type="match status" value="1"/>
</dbReference>
<keyword evidence="1" id="KW-0812">Transmembrane</keyword>
<dbReference type="InterPro" id="IPR015943">
    <property type="entry name" value="WD40/YVTN_repeat-like_dom_sf"/>
</dbReference>
<keyword evidence="1" id="KW-0472">Membrane</keyword>